<feature type="binding site" evidence="2">
    <location>
        <begin position="209"/>
        <end position="211"/>
    </location>
    <ligand>
        <name>dihydroxyacetone phosphate</name>
        <dbReference type="ChEBI" id="CHEBI:57642"/>
    </ligand>
</feature>
<dbReference type="RefSeq" id="WP_101825664.1">
    <property type="nucleotide sequence ID" value="NZ_PJZH01000015.1"/>
</dbReference>
<feature type="binding site" evidence="3">
    <location>
        <position position="208"/>
    </location>
    <ligand>
        <name>Zn(2+)</name>
        <dbReference type="ChEBI" id="CHEBI:29105"/>
        <label>1</label>
        <note>catalytic</note>
    </ligand>
</feature>
<dbReference type="CDD" id="cd00947">
    <property type="entry name" value="TBP_aldolase_IIB"/>
    <property type="match status" value="1"/>
</dbReference>
<feature type="binding site" evidence="2">
    <location>
        <begin position="230"/>
        <end position="233"/>
    </location>
    <ligand>
        <name>dihydroxyacetone phosphate</name>
        <dbReference type="ChEBI" id="CHEBI:57642"/>
    </ligand>
</feature>
<sequence length="290" mass="31307">MPYIAGDTLIRHAWQQGYAIGAFSAHNAETVLAILEAAEAEQAPVMIQVGQKVINTLGLRPMKALIDAWLDRVTVPVCVHLDHSRSFEQTMEAVRCGFQSVMFDGSHLPFAENVRITHAVAEVAHALRIGCEGEIGKIGGVEDEIDVAEEDALITGCDEALAFVQATGVDYLAVSIGTAHGLYKKTPRLAFDRLAEIRETVQRPVVLHGGSGVPDDQVRRAIALGVAKVNVDTELRQAFTEGMAAVLAEDPQEYVLAVSLGAGREAMRRKVQEKIRLFGSQGQAGHFTGE</sequence>
<dbReference type="PANTHER" id="PTHR30304:SF0">
    <property type="entry name" value="D-TAGATOSE-1,6-BISPHOSPHATE ALDOLASE SUBUNIT GATY-RELATED"/>
    <property type="match status" value="1"/>
</dbReference>
<feature type="binding site" evidence="3">
    <location>
        <position position="180"/>
    </location>
    <ligand>
        <name>Zn(2+)</name>
        <dbReference type="ChEBI" id="CHEBI:29105"/>
        <label>1</label>
        <note>catalytic</note>
    </ligand>
</feature>
<dbReference type="GO" id="GO:0005975">
    <property type="term" value="P:carbohydrate metabolic process"/>
    <property type="evidence" value="ECO:0007669"/>
    <property type="project" value="InterPro"/>
</dbReference>
<keyword evidence="3" id="KW-0862">Zinc</keyword>
<dbReference type="OrthoDB" id="9803995at2"/>
<reference evidence="4 5" key="1">
    <citation type="submission" date="2017-12" db="EMBL/GenBank/DDBJ databases">
        <title>Characterization of six clinical isolates of Enterochimera gen. nov., a novel genus of the Yersiniaciae family and the three species Enterochimera arupensis sp. nov., Enterochimera coloradensis sp. nov, and Enterochimera californica sp. nov.</title>
        <authorList>
            <person name="Rossi A."/>
            <person name="Fisher M."/>
        </authorList>
    </citation>
    <scope>NUCLEOTIDE SEQUENCE [LARGE SCALE GENOMIC DNA]</scope>
    <source>
        <strain evidence="5">2016-Iso4</strain>
    </source>
</reference>
<protein>
    <submittedName>
        <fullName evidence="4">Tagatose-bisphosphate aldolase</fullName>
    </submittedName>
</protein>
<feature type="binding site" evidence="2">
    <location>
        <position position="181"/>
    </location>
    <ligand>
        <name>dihydroxyacetone phosphate</name>
        <dbReference type="ChEBI" id="CHEBI:57642"/>
    </ligand>
</feature>
<evidence type="ECO:0000256" key="1">
    <source>
        <dbReference type="PIRSR" id="PIRSR001359-1"/>
    </source>
</evidence>
<dbReference type="InterPro" id="IPR050246">
    <property type="entry name" value="Class_II_FBP_aldolase"/>
</dbReference>
<keyword evidence="5" id="KW-1185">Reference proteome</keyword>
<dbReference type="InterPro" id="IPR013785">
    <property type="entry name" value="Aldolase_TIM"/>
</dbReference>
<feature type="active site" description="Proton donor" evidence="1">
    <location>
        <position position="82"/>
    </location>
</feature>
<dbReference type="NCBIfam" id="TIGR00167">
    <property type="entry name" value="cbbA"/>
    <property type="match status" value="1"/>
</dbReference>
<evidence type="ECO:0000313" key="5">
    <source>
        <dbReference type="Proteomes" id="UP000234503"/>
    </source>
</evidence>
<proteinExistence type="predicted"/>
<dbReference type="GO" id="GO:0008270">
    <property type="term" value="F:zinc ion binding"/>
    <property type="evidence" value="ECO:0007669"/>
    <property type="project" value="InterPro"/>
</dbReference>
<organism evidence="4 5">
    <name type="scientific">Chimaeribacter coloradensis</name>
    <dbReference type="NCBI Taxonomy" id="2060068"/>
    <lineage>
        <taxon>Bacteria</taxon>
        <taxon>Pseudomonadati</taxon>
        <taxon>Pseudomonadota</taxon>
        <taxon>Gammaproteobacteria</taxon>
        <taxon>Enterobacterales</taxon>
        <taxon>Yersiniaceae</taxon>
        <taxon>Chimaeribacter</taxon>
    </lineage>
</organism>
<comment type="cofactor">
    <cofactor evidence="3">
        <name>Zn(2+)</name>
        <dbReference type="ChEBI" id="CHEBI:29105"/>
    </cofactor>
    <text evidence="3">Binds 2 Zn(2+) ions per subunit. One is catalytic and the other provides a structural contribution.</text>
</comment>
<feature type="binding site" evidence="3">
    <location>
        <position position="104"/>
    </location>
    <ligand>
        <name>Zn(2+)</name>
        <dbReference type="ChEBI" id="CHEBI:29105"/>
        <label>2</label>
    </ligand>
</feature>
<dbReference type="Pfam" id="PF01116">
    <property type="entry name" value="F_bP_aldolase"/>
    <property type="match status" value="1"/>
</dbReference>
<dbReference type="Proteomes" id="UP000234503">
    <property type="component" value="Unassembled WGS sequence"/>
</dbReference>
<evidence type="ECO:0000313" key="4">
    <source>
        <dbReference type="EMBL" id="PLR33147.1"/>
    </source>
</evidence>
<feature type="binding site" evidence="3">
    <location>
        <position position="83"/>
    </location>
    <ligand>
        <name>Zn(2+)</name>
        <dbReference type="ChEBI" id="CHEBI:29105"/>
        <label>1</label>
        <note>catalytic</note>
    </ligand>
</feature>
<name>A0A2N5DZH3_9GAMM</name>
<evidence type="ECO:0000256" key="3">
    <source>
        <dbReference type="PIRSR" id="PIRSR001359-3"/>
    </source>
</evidence>
<dbReference type="EMBL" id="PJZH01000015">
    <property type="protein sequence ID" value="PLR33147.1"/>
    <property type="molecule type" value="Genomic_DNA"/>
</dbReference>
<dbReference type="InterPro" id="IPR000771">
    <property type="entry name" value="FBA_II"/>
</dbReference>
<dbReference type="PANTHER" id="PTHR30304">
    <property type="entry name" value="D-TAGATOSE-1,6-BISPHOSPHATE ALDOLASE"/>
    <property type="match status" value="1"/>
</dbReference>
<gene>
    <name evidence="4" type="primary">kbaY</name>
    <name evidence="4" type="synonym">agaY</name>
    <name evidence="4" type="ORF">CYR32_14570</name>
</gene>
<comment type="caution">
    <text evidence="4">The sequence shown here is derived from an EMBL/GenBank/DDBJ whole genome shotgun (WGS) entry which is preliminary data.</text>
</comment>
<dbReference type="PIRSF" id="PIRSF001359">
    <property type="entry name" value="F_bP_aldolase_II"/>
    <property type="match status" value="1"/>
</dbReference>
<keyword evidence="3" id="KW-0479">Metal-binding</keyword>
<accession>A0A2N5DZH3</accession>
<feature type="binding site" evidence="3">
    <location>
        <position position="134"/>
    </location>
    <ligand>
        <name>Zn(2+)</name>
        <dbReference type="ChEBI" id="CHEBI:29105"/>
        <label>2</label>
    </ligand>
</feature>
<dbReference type="SUPFAM" id="SSF51569">
    <property type="entry name" value="Aldolase"/>
    <property type="match status" value="1"/>
</dbReference>
<evidence type="ECO:0000256" key="2">
    <source>
        <dbReference type="PIRSR" id="PIRSR001359-2"/>
    </source>
</evidence>
<dbReference type="AlphaFoldDB" id="A0A2N5DZH3"/>
<dbReference type="Gene3D" id="3.20.20.70">
    <property type="entry name" value="Aldolase class I"/>
    <property type="match status" value="1"/>
</dbReference>
<dbReference type="GO" id="GO:0016832">
    <property type="term" value="F:aldehyde-lyase activity"/>
    <property type="evidence" value="ECO:0007669"/>
    <property type="project" value="InterPro"/>
</dbReference>